<dbReference type="EMBL" id="JALJOR010000010">
    <property type="protein sequence ID" value="KAK9810281.1"/>
    <property type="molecule type" value="Genomic_DNA"/>
</dbReference>
<evidence type="ECO:0000256" key="1">
    <source>
        <dbReference type="SAM" id="Phobius"/>
    </source>
</evidence>
<sequence length="364" mass="38659">MSGAAAVEGSQVSTSGSEAEPQGIVWTYLLKPQTALQHTFCLLFWLALVAASGVLIWWGFPKLVDHAVTPALKYIERHLNHVEVAAIVVACLAIAPLFIITSSVFVWLAAAVLGFWVSFAVVTVGTAFGMALPFLLGRRVLKDRIHRWADGKPRMEALLVAVKEAGPFKVVLLMRCGPAPYSWLNYCAAIPKDITFLPYMAASLLGQAPNNAIECYLGKSIAGLSDLLKGKHVNAATIVSYALGITASVVIAVGGYMYASRALEQIRARAALRQMPDERLVAVHPAGGAGLSRAERHSTEITLADGPLANMVGVVIDSVPFSQGRGTGSEPYSKQQVLPDRASALAKPTKGLISVSASANGQDE</sequence>
<dbReference type="InterPro" id="IPR032816">
    <property type="entry name" value="VTT_dom"/>
</dbReference>
<dbReference type="AlphaFoldDB" id="A0AAW1PA74"/>
<evidence type="ECO:0000313" key="3">
    <source>
        <dbReference type="EMBL" id="KAK9810281.1"/>
    </source>
</evidence>
<proteinExistence type="predicted"/>
<feature type="transmembrane region" description="Helical" evidence="1">
    <location>
        <begin position="81"/>
        <end position="109"/>
    </location>
</feature>
<feature type="transmembrane region" description="Helical" evidence="1">
    <location>
        <begin position="35"/>
        <end position="60"/>
    </location>
</feature>
<reference evidence="3 4" key="1">
    <citation type="journal article" date="2024" name="Nat. Commun.">
        <title>Phylogenomics reveals the evolutionary origins of lichenization in chlorophyte algae.</title>
        <authorList>
            <person name="Puginier C."/>
            <person name="Libourel C."/>
            <person name="Otte J."/>
            <person name="Skaloud P."/>
            <person name="Haon M."/>
            <person name="Grisel S."/>
            <person name="Petersen M."/>
            <person name="Berrin J.G."/>
            <person name="Delaux P.M."/>
            <person name="Dal Grande F."/>
            <person name="Keller J."/>
        </authorList>
    </citation>
    <scope>NUCLEOTIDE SEQUENCE [LARGE SCALE GENOMIC DNA]</scope>
    <source>
        <strain evidence="3 4">SAG 2043</strain>
    </source>
</reference>
<dbReference type="Pfam" id="PF09335">
    <property type="entry name" value="VTT_dom"/>
    <property type="match status" value="1"/>
</dbReference>
<keyword evidence="1" id="KW-0472">Membrane</keyword>
<dbReference type="Proteomes" id="UP001489004">
    <property type="component" value="Unassembled WGS sequence"/>
</dbReference>
<organism evidence="3 4">
    <name type="scientific">[Myrmecia] bisecta</name>
    <dbReference type="NCBI Taxonomy" id="41462"/>
    <lineage>
        <taxon>Eukaryota</taxon>
        <taxon>Viridiplantae</taxon>
        <taxon>Chlorophyta</taxon>
        <taxon>core chlorophytes</taxon>
        <taxon>Trebouxiophyceae</taxon>
        <taxon>Trebouxiales</taxon>
        <taxon>Trebouxiaceae</taxon>
        <taxon>Myrmecia</taxon>
    </lineage>
</organism>
<feature type="transmembrane region" description="Helical" evidence="1">
    <location>
        <begin position="238"/>
        <end position="259"/>
    </location>
</feature>
<evidence type="ECO:0000259" key="2">
    <source>
        <dbReference type="Pfam" id="PF09335"/>
    </source>
</evidence>
<dbReference type="PANTHER" id="PTHR46431">
    <property type="entry name" value="EXPRESSED PROTEIN"/>
    <property type="match status" value="1"/>
</dbReference>
<evidence type="ECO:0000313" key="4">
    <source>
        <dbReference type="Proteomes" id="UP001489004"/>
    </source>
</evidence>
<gene>
    <name evidence="3" type="ORF">WJX72_007869</name>
</gene>
<keyword evidence="1" id="KW-1133">Transmembrane helix</keyword>
<keyword evidence="1" id="KW-0812">Transmembrane</keyword>
<keyword evidence="4" id="KW-1185">Reference proteome</keyword>
<dbReference type="PANTHER" id="PTHR46431:SF5">
    <property type="entry name" value="EXPRESSED PROTEIN"/>
    <property type="match status" value="1"/>
</dbReference>
<protein>
    <recommendedName>
        <fullName evidence="2">VTT domain-containing protein</fullName>
    </recommendedName>
</protein>
<comment type="caution">
    <text evidence="3">The sequence shown here is derived from an EMBL/GenBank/DDBJ whole genome shotgun (WGS) entry which is preliminary data.</text>
</comment>
<name>A0AAW1PA74_9CHLO</name>
<feature type="transmembrane region" description="Helical" evidence="1">
    <location>
        <begin position="115"/>
        <end position="137"/>
    </location>
</feature>
<accession>A0AAW1PA74</accession>
<feature type="domain" description="VTT" evidence="2">
    <location>
        <begin position="102"/>
        <end position="219"/>
    </location>
</feature>